<reference evidence="2" key="1">
    <citation type="submission" date="2021-03" db="EMBL/GenBank/DDBJ databases">
        <title>Genomic Encyclopedia of Type Strains, Phase IV (KMG-IV): sequencing the most valuable type-strain genomes for metagenomic binning, comparative biology and taxonomic classification.</title>
        <authorList>
            <person name="Goeker M."/>
        </authorList>
    </citation>
    <scope>NUCLEOTIDE SEQUENCE</scope>
    <source>
        <strain evidence="2">DSM 107338</strain>
    </source>
</reference>
<feature type="chain" id="PRO_5040924095" evidence="1">
    <location>
        <begin position="20"/>
        <end position="289"/>
    </location>
</feature>
<feature type="signal peptide" evidence="1">
    <location>
        <begin position="1"/>
        <end position="19"/>
    </location>
</feature>
<accession>A0A9X1CCF0</accession>
<keyword evidence="1" id="KW-0732">Signal</keyword>
<keyword evidence="3" id="KW-1185">Reference proteome</keyword>
<evidence type="ECO:0000313" key="3">
    <source>
        <dbReference type="Proteomes" id="UP001138793"/>
    </source>
</evidence>
<evidence type="ECO:0000256" key="1">
    <source>
        <dbReference type="SAM" id="SignalP"/>
    </source>
</evidence>
<proteinExistence type="predicted"/>
<dbReference type="Pfam" id="PF04294">
    <property type="entry name" value="VanW"/>
    <property type="match status" value="1"/>
</dbReference>
<dbReference type="OrthoDB" id="9813301at2"/>
<evidence type="ECO:0000313" key="2">
    <source>
        <dbReference type="EMBL" id="MBP2077966.1"/>
    </source>
</evidence>
<dbReference type="Proteomes" id="UP001138793">
    <property type="component" value="Unassembled WGS sequence"/>
</dbReference>
<dbReference type="EMBL" id="JAGGMB010000006">
    <property type="protein sequence ID" value="MBP2077966.1"/>
    <property type="molecule type" value="Genomic_DNA"/>
</dbReference>
<dbReference type="RefSeq" id="WP_149473792.1">
    <property type="nucleotide sequence ID" value="NZ_JAGGMB010000006.1"/>
</dbReference>
<sequence length="289" mass="32405">MRFFLCALLLIGTPLHAQASSVQLNNKEITLKKVEIEQYGLDVIDASFIDDNKLNKLMDSLEAEIYQEPQNAFYQKDGGISAEKLGVTLDRDKFEYLFRKLYYSDKDGKLHVPVNPVYPEVDVGLLKEISSKVLGGYTTYYNPRNSERSDNIALAAEAVNNTVIFPGDTFSFNQVVGERTVGRGYKKAPVIVKGELAEDIGGGICQVSSTLFNAVDLKGIQIMERYAHSRRVPYVPPGRDATVSWWGPDFVFKNLYNEPILIRASSKNGKMIVSIYSSETVEYFNGRVD</sequence>
<dbReference type="AlphaFoldDB" id="A0A9X1CCF0"/>
<dbReference type="InterPro" id="IPR007391">
    <property type="entry name" value="Vancomycin_resist_VanW"/>
</dbReference>
<protein>
    <submittedName>
        <fullName evidence="2">Vancomycin resistance protein YoaR</fullName>
    </submittedName>
</protein>
<name>A0A9X1CCF0_9BACI</name>
<gene>
    <name evidence="2" type="ORF">J2Z64_002221</name>
</gene>
<dbReference type="PANTHER" id="PTHR35788:SF1">
    <property type="entry name" value="EXPORTED PROTEIN"/>
    <property type="match status" value="1"/>
</dbReference>
<dbReference type="InterPro" id="IPR052913">
    <property type="entry name" value="Glycopeptide_resist_protein"/>
</dbReference>
<comment type="caution">
    <text evidence="2">The sequence shown here is derived from an EMBL/GenBank/DDBJ whole genome shotgun (WGS) entry which is preliminary data.</text>
</comment>
<organism evidence="2 3">
    <name type="scientific">Oceanobacillus polygoni</name>
    <dbReference type="NCBI Taxonomy" id="1235259"/>
    <lineage>
        <taxon>Bacteria</taxon>
        <taxon>Bacillati</taxon>
        <taxon>Bacillota</taxon>
        <taxon>Bacilli</taxon>
        <taxon>Bacillales</taxon>
        <taxon>Bacillaceae</taxon>
        <taxon>Oceanobacillus</taxon>
    </lineage>
</organism>
<dbReference type="PANTHER" id="PTHR35788">
    <property type="entry name" value="EXPORTED PROTEIN-RELATED"/>
    <property type="match status" value="1"/>
</dbReference>